<dbReference type="RefSeq" id="XP_022083667.1">
    <property type="nucleotide sequence ID" value="XM_022227975.1"/>
</dbReference>
<dbReference type="Proteomes" id="UP000694845">
    <property type="component" value="Unplaced"/>
</dbReference>
<evidence type="ECO:0000256" key="1">
    <source>
        <dbReference type="SAM" id="MobiDB-lite"/>
    </source>
</evidence>
<proteinExistence type="predicted"/>
<gene>
    <name evidence="4" type="primary">LOC110975458</name>
</gene>
<feature type="transmembrane region" description="Helical" evidence="2">
    <location>
        <begin position="20"/>
        <end position="38"/>
    </location>
</feature>
<keyword evidence="3" id="KW-1185">Reference proteome</keyword>
<dbReference type="GeneID" id="110975458"/>
<reference evidence="4" key="1">
    <citation type="submission" date="2025-08" db="UniProtKB">
        <authorList>
            <consortium name="RefSeq"/>
        </authorList>
    </citation>
    <scope>IDENTIFICATION</scope>
</reference>
<dbReference type="OrthoDB" id="426718at2759"/>
<dbReference type="Pfam" id="PF11913">
    <property type="entry name" value="DUF3431"/>
    <property type="match status" value="1"/>
</dbReference>
<evidence type="ECO:0000313" key="4">
    <source>
        <dbReference type="RefSeq" id="XP_022083667.1"/>
    </source>
</evidence>
<dbReference type="PANTHER" id="PTHR37490">
    <property type="entry name" value="EXPRESSED PROTEIN"/>
    <property type="match status" value="1"/>
</dbReference>
<evidence type="ECO:0000313" key="3">
    <source>
        <dbReference type="Proteomes" id="UP000694845"/>
    </source>
</evidence>
<keyword evidence="2" id="KW-1133">Transmembrane helix</keyword>
<evidence type="ECO:0000256" key="2">
    <source>
        <dbReference type="SAM" id="Phobius"/>
    </source>
</evidence>
<dbReference type="PANTHER" id="PTHR37490:SF1">
    <property type="entry name" value="GLYCOSYLTRANSFERASE 2-LIKE DOMAIN-CONTAINING PROTEIN"/>
    <property type="match status" value="1"/>
</dbReference>
<accession>A0A8B7XTW0</accession>
<feature type="compositionally biased region" description="Basic and acidic residues" evidence="1">
    <location>
        <begin position="50"/>
        <end position="62"/>
    </location>
</feature>
<organism evidence="3 4">
    <name type="scientific">Acanthaster planci</name>
    <name type="common">Crown-of-thorns starfish</name>
    <dbReference type="NCBI Taxonomy" id="133434"/>
    <lineage>
        <taxon>Eukaryota</taxon>
        <taxon>Metazoa</taxon>
        <taxon>Echinodermata</taxon>
        <taxon>Eleutherozoa</taxon>
        <taxon>Asterozoa</taxon>
        <taxon>Asteroidea</taxon>
        <taxon>Valvatacea</taxon>
        <taxon>Valvatida</taxon>
        <taxon>Acanthasteridae</taxon>
        <taxon>Acanthaster</taxon>
    </lineage>
</organism>
<feature type="region of interest" description="Disordered" evidence="1">
    <location>
        <begin position="45"/>
        <end position="153"/>
    </location>
</feature>
<feature type="compositionally biased region" description="Polar residues" evidence="1">
    <location>
        <begin position="63"/>
        <end position="76"/>
    </location>
</feature>
<dbReference type="InterPro" id="IPR021838">
    <property type="entry name" value="DUF3431"/>
</dbReference>
<protein>
    <submittedName>
        <fullName evidence="4">Uncharacterized protein LOC110975458 isoform X2</fullName>
    </submittedName>
</protein>
<feature type="compositionally biased region" description="Polar residues" evidence="1">
    <location>
        <begin position="109"/>
        <end position="118"/>
    </location>
</feature>
<feature type="compositionally biased region" description="Polar residues" evidence="1">
    <location>
        <begin position="84"/>
        <end position="94"/>
    </location>
</feature>
<keyword evidence="2" id="KW-0812">Transmembrane</keyword>
<sequence length="360" mass="40699">MSMLSVGSDSRRPGGVRACVLPLLVFFVFVVGYLIGSWSSPLSTNPVSYRSREPHVDAKWQNEDSPGNQRANSRSNPVLPRPTANPNDNFSRVTFRQFKLTDKKAQPAPDQSKSNLRPSQARAASIDAPLRSSGEKVVGRIPVPPTKTNKEPRGQQMEYEVVVSHYNEPLDWLRPYATKAGHVYHKGQQSGPPFDMYKWERLPNVGRESHTYLHHILQNYNSLADVTIFVQGHGPENPWCFRDPQEFVTNAKNNIFCRKQGTYGGWGRINHFGKWLADLNSGRMRRAKTTVGEFYTALFGTPPPPAVPRCLAGCFAATKETLHRHPLSFYQKAISFVNDHPNPEEGHYFERLWATIVNTK</sequence>
<dbReference type="AlphaFoldDB" id="A0A8B7XTW0"/>
<keyword evidence="2" id="KW-0472">Membrane</keyword>
<name>A0A8B7XTW0_ACAPL</name>